<dbReference type="AlphaFoldDB" id="A0A2N8LAA9"/>
<reference evidence="2 3" key="1">
    <citation type="submission" date="2015-12" db="EMBL/GenBank/DDBJ databases">
        <title>Streptococcus penaeicida sp. nov.</title>
        <authorList>
            <person name="Gomez-Gil B."/>
            <person name="Morales-Covarrubias M."/>
        </authorList>
    </citation>
    <scope>NUCLEOTIDE SEQUENCE [LARGE SCALE GENOMIC DNA]</scope>
    <source>
        <strain evidence="2 3">CAIM 1838</strain>
    </source>
</reference>
<name>A0A2N8LAA9_9STRE</name>
<keyword evidence="1" id="KW-0732">Signal</keyword>
<gene>
    <name evidence="2" type="ORF">AT575_08750</name>
</gene>
<comment type="caution">
    <text evidence="2">The sequence shown here is derived from an EMBL/GenBank/DDBJ whole genome shotgun (WGS) entry which is preliminary data.</text>
</comment>
<feature type="chain" id="PRO_5014866989" description="Streptococcin A-M57" evidence="1">
    <location>
        <begin position="32"/>
        <end position="174"/>
    </location>
</feature>
<proteinExistence type="predicted"/>
<dbReference type="EMBL" id="LOCM01000032">
    <property type="protein sequence ID" value="PND47099.1"/>
    <property type="molecule type" value="Genomic_DNA"/>
</dbReference>
<evidence type="ECO:0000313" key="2">
    <source>
        <dbReference type="EMBL" id="PND47099.1"/>
    </source>
</evidence>
<sequence>MKKKIFKIVVYILTICSIFPYLSSTVTTVYANEEKYISQSEVDAVAIEFEKLFSNGIIISGNNYSINYDYLNNNYTSEEIQAFINLMASSELSPISSGRRKRSISSFVVCMKDKAVSDIADMFKVSAFVSFVQRKAWKEAAKFAVSWLAKNGIKRNVAATAALLSWYGIQCAGH</sequence>
<feature type="signal peptide" evidence="1">
    <location>
        <begin position="1"/>
        <end position="31"/>
    </location>
</feature>
<organism evidence="2 3">
    <name type="scientific">Streptococcus penaeicida</name>
    <dbReference type="NCBI Taxonomy" id="1765960"/>
    <lineage>
        <taxon>Bacteria</taxon>
        <taxon>Bacillati</taxon>
        <taxon>Bacillota</taxon>
        <taxon>Bacilli</taxon>
        <taxon>Lactobacillales</taxon>
        <taxon>Streptococcaceae</taxon>
        <taxon>Streptococcus</taxon>
    </lineage>
</organism>
<dbReference type="Proteomes" id="UP000235963">
    <property type="component" value="Unassembled WGS sequence"/>
</dbReference>
<evidence type="ECO:0008006" key="4">
    <source>
        <dbReference type="Google" id="ProtNLM"/>
    </source>
</evidence>
<evidence type="ECO:0000313" key="3">
    <source>
        <dbReference type="Proteomes" id="UP000235963"/>
    </source>
</evidence>
<dbReference type="RefSeq" id="WP_102778024.1">
    <property type="nucleotide sequence ID" value="NZ_CBCSGP010000006.1"/>
</dbReference>
<protein>
    <recommendedName>
        <fullName evidence="4">Streptococcin A-M57</fullName>
    </recommendedName>
</protein>
<dbReference type="OrthoDB" id="2230863at2"/>
<accession>A0A2N8LAA9</accession>
<evidence type="ECO:0000256" key="1">
    <source>
        <dbReference type="SAM" id="SignalP"/>
    </source>
</evidence>
<keyword evidence="3" id="KW-1185">Reference proteome</keyword>